<dbReference type="EMBL" id="PNXY01000006">
    <property type="protein sequence ID" value="PMS31476.1"/>
    <property type="molecule type" value="Genomic_DNA"/>
</dbReference>
<dbReference type="PANTHER" id="PTHR30314">
    <property type="entry name" value="CELL DIVISION PROTEIN FTSZ-RELATED"/>
    <property type="match status" value="1"/>
</dbReference>
<sequence length="300" mass="31515">MPMPMTLLRSPDPAEKLQLRSVARAEMNGPPDEYLAMKVIGVGDVGADILDVLVASEQIQGNVEFAHALTSPQCLPQEPASPGGEAQIVETFSDTALVVIVCGQEVTDGRVAEAIAQAARTTGALTIVMIVAPQTSRAGTMNASLRLAGCTDALIPLPHLPPEVPVRKAVAEYLVPIIAALSSAFSPMAPVCLDFEDVRSILGQCGRARLGFGQSSDQDRAVKAATQAMDDIGVEHLTRASGVLVLISGGRKMRLREFAKAMHTVRAETAAGATLALGVGYDDQADDVMKIMLIAANSYN</sequence>
<dbReference type="Pfam" id="PF12327">
    <property type="entry name" value="FtsZ_C"/>
    <property type="match status" value="1"/>
</dbReference>
<name>A0ABX4V7B3_9BURK</name>
<evidence type="ECO:0000313" key="4">
    <source>
        <dbReference type="EMBL" id="PMS31476.1"/>
    </source>
</evidence>
<keyword evidence="5" id="KW-1185">Reference proteome</keyword>
<dbReference type="InterPro" id="IPR008280">
    <property type="entry name" value="Tub_FtsZ_C"/>
</dbReference>
<dbReference type="SUPFAM" id="SSF55307">
    <property type="entry name" value="Tubulin C-terminal domain-like"/>
    <property type="match status" value="1"/>
</dbReference>
<keyword evidence="1" id="KW-0547">Nucleotide-binding</keyword>
<reference evidence="4 5" key="1">
    <citation type="submission" date="2018-01" db="EMBL/GenBank/DDBJ databases">
        <title>Whole genome analyses suggest that Burkholderia sensu lato contains two further novel genera in the rhizoxinica-symbiotica group Mycetohabitans gen. nov., and Trinickia gen. nov.: implications for the evolution of diazotrophy and nodulation in the Burkholderiaceae.</title>
        <authorList>
            <person name="Estrada-de los Santos P."/>
            <person name="Palmer M."/>
            <person name="Chavez-Ramirez B."/>
            <person name="Beukes C."/>
            <person name="Steenkamp E.T."/>
            <person name="Hirsch A.M."/>
            <person name="Manyaka P."/>
            <person name="Maluk M."/>
            <person name="Lafos M."/>
            <person name="Crook M."/>
            <person name="Gross E."/>
            <person name="Simon M.F."/>
            <person name="Bueno dos Reis Junior F."/>
            <person name="Poole P.S."/>
            <person name="Venter S.N."/>
            <person name="James E.K."/>
        </authorList>
    </citation>
    <scope>NUCLEOTIDE SEQUENCE [LARGE SCALE GENOMIC DNA]</scope>
    <source>
        <strain evidence="4 5">WSM 3937</strain>
    </source>
</reference>
<dbReference type="InterPro" id="IPR045061">
    <property type="entry name" value="FtsZ/CetZ"/>
</dbReference>
<dbReference type="SMART" id="SM00865">
    <property type="entry name" value="Tubulin_C"/>
    <property type="match status" value="1"/>
</dbReference>
<dbReference type="InterPro" id="IPR018316">
    <property type="entry name" value="Tubulin/FtsZ_2-layer-sand-dom"/>
</dbReference>
<dbReference type="InterPro" id="IPR036525">
    <property type="entry name" value="Tubulin/FtsZ_GTPase_sf"/>
</dbReference>
<evidence type="ECO:0000256" key="2">
    <source>
        <dbReference type="ARBA" id="ARBA00023134"/>
    </source>
</evidence>
<keyword evidence="2" id="KW-0342">GTP-binding</keyword>
<accession>A0ABX4V7B3</accession>
<gene>
    <name evidence="4" type="ORF">C0Z16_11000</name>
</gene>
<evidence type="ECO:0000313" key="5">
    <source>
        <dbReference type="Proteomes" id="UP000235659"/>
    </source>
</evidence>
<protein>
    <recommendedName>
        <fullName evidence="3">Tubulin/FtsZ 2-layer sandwich domain-containing protein</fullName>
    </recommendedName>
</protein>
<proteinExistence type="predicted"/>
<dbReference type="InterPro" id="IPR024757">
    <property type="entry name" value="FtsZ_C"/>
</dbReference>
<feature type="domain" description="Tubulin/FtsZ 2-layer sandwich" evidence="3">
    <location>
        <begin position="191"/>
        <end position="300"/>
    </location>
</feature>
<evidence type="ECO:0000259" key="3">
    <source>
        <dbReference type="SMART" id="SM00865"/>
    </source>
</evidence>
<organism evidence="4 5">
    <name type="scientific">Paraburkholderia rhynchosiae</name>
    <dbReference type="NCBI Taxonomy" id="487049"/>
    <lineage>
        <taxon>Bacteria</taxon>
        <taxon>Pseudomonadati</taxon>
        <taxon>Pseudomonadota</taxon>
        <taxon>Betaproteobacteria</taxon>
        <taxon>Burkholderiales</taxon>
        <taxon>Burkholderiaceae</taxon>
        <taxon>Paraburkholderia</taxon>
    </lineage>
</organism>
<evidence type="ECO:0000256" key="1">
    <source>
        <dbReference type="ARBA" id="ARBA00022741"/>
    </source>
</evidence>
<dbReference type="Gene3D" id="3.40.50.1440">
    <property type="entry name" value="Tubulin/FtsZ, GTPase domain"/>
    <property type="match status" value="1"/>
</dbReference>
<comment type="caution">
    <text evidence="4">The sequence shown here is derived from an EMBL/GenBank/DDBJ whole genome shotgun (WGS) entry which is preliminary data.</text>
</comment>
<dbReference type="Proteomes" id="UP000235659">
    <property type="component" value="Unassembled WGS sequence"/>
</dbReference>
<dbReference type="PANTHER" id="PTHR30314:SF3">
    <property type="entry name" value="MITOCHONDRIAL DIVISION PROTEIN FSZA"/>
    <property type="match status" value="1"/>
</dbReference>